<protein>
    <submittedName>
        <fullName evidence="2">Uncharacterized protein</fullName>
    </submittedName>
</protein>
<keyword evidence="1" id="KW-1133">Transmembrane helix</keyword>
<dbReference type="EMBL" id="JBJQND010000005">
    <property type="protein sequence ID" value="KAL3875732.1"/>
    <property type="molecule type" value="Genomic_DNA"/>
</dbReference>
<sequence length="237" mass="26861">MTTRSVLHIAYVGQTFIVCLYLFLHFATTAILQNCLPGYFYDDVLDRCESCYLVCVDAALQRTEEKCAQCRKVEAPPNPSPAPPTETTPVWVLPVVVTMVIILILVPTLILAFRNIRPLQTLWQNFQTRLSQQDVREISNGEADGNMQNESLLVPAVQESNEAGSYVKIDHPQHDPENQADYERQRNMEVAHQQMINSSGFRVFTTPESDQATSLENFELIGETEMTELHETDLKTL</sequence>
<evidence type="ECO:0000313" key="3">
    <source>
        <dbReference type="Proteomes" id="UP001634394"/>
    </source>
</evidence>
<organism evidence="2 3">
    <name type="scientific">Sinanodonta woodiana</name>
    <name type="common">Chinese pond mussel</name>
    <name type="synonym">Anodonta woodiana</name>
    <dbReference type="NCBI Taxonomy" id="1069815"/>
    <lineage>
        <taxon>Eukaryota</taxon>
        <taxon>Metazoa</taxon>
        <taxon>Spiralia</taxon>
        <taxon>Lophotrochozoa</taxon>
        <taxon>Mollusca</taxon>
        <taxon>Bivalvia</taxon>
        <taxon>Autobranchia</taxon>
        <taxon>Heteroconchia</taxon>
        <taxon>Palaeoheterodonta</taxon>
        <taxon>Unionida</taxon>
        <taxon>Unionoidea</taxon>
        <taxon>Unionidae</taxon>
        <taxon>Unioninae</taxon>
        <taxon>Sinanodonta</taxon>
    </lineage>
</organism>
<feature type="transmembrane region" description="Helical" evidence="1">
    <location>
        <begin position="91"/>
        <end position="113"/>
    </location>
</feature>
<dbReference type="AlphaFoldDB" id="A0ABD3WP24"/>
<name>A0ABD3WP24_SINWO</name>
<reference evidence="2 3" key="1">
    <citation type="submission" date="2024-11" db="EMBL/GenBank/DDBJ databases">
        <title>Chromosome-level genome assembly of the freshwater bivalve Anodonta woodiana.</title>
        <authorList>
            <person name="Chen X."/>
        </authorList>
    </citation>
    <scope>NUCLEOTIDE SEQUENCE [LARGE SCALE GENOMIC DNA]</scope>
    <source>
        <strain evidence="2">MN2024</strain>
        <tissue evidence="2">Gills</tissue>
    </source>
</reference>
<dbReference type="Proteomes" id="UP001634394">
    <property type="component" value="Unassembled WGS sequence"/>
</dbReference>
<evidence type="ECO:0000256" key="1">
    <source>
        <dbReference type="SAM" id="Phobius"/>
    </source>
</evidence>
<feature type="transmembrane region" description="Helical" evidence="1">
    <location>
        <begin position="12"/>
        <end position="32"/>
    </location>
</feature>
<gene>
    <name evidence="2" type="ORF">ACJMK2_033653</name>
</gene>
<keyword evidence="3" id="KW-1185">Reference proteome</keyword>
<keyword evidence="1" id="KW-0812">Transmembrane</keyword>
<proteinExistence type="predicted"/>
<keyword evidence="1" id="KW-0472">Membrane</keyword>
<evidence type="ECO:0000313" key="2">
    <source>
        <dbReference type="EMBL" id="KAL3875732.1"/>
    </source>
</evidence>
<comment type="caution">
    <text evidence="2">The sequence shown here is derived from an EMBL/GenBank/DDBJ whole genome shotgun (WGS) entry which is preliminary data.</text>
</comment>
<accession>A0ABD3WP24</accession>